<protein>
    <submittedName>
        <fullName evidence="5">Gluconolactonase</fullName>
        <ecNumber evidence="5">3.1.1.17</ecNumber>
    </submittedName>
</protein>
<sequence>MRLLETAPYVLAEGPVWDPSTRRLSWVDIDDGRVMSAILDADGSLGDVTTLQVGGQVGAAIPAGGGRFLVSLEAWIGILHPDGSIDKSRALIPTNRRFNDGKIDPQGRFVVGSIRRFGGVDGRQHLLRLEHDGSITVLDDTLNMSNGLGWSPDGEWLYYAESHDRLVYRRSYIGGVAGPRDTFLRLDGLPDGMTVDADGRLWVTQLDLGRIDCFAPDGSRLEERTIALDAAHPTSVEFAGPDLDVLVITTGFPWLDGDVGVTRSDGDGRLLTLRLPGVRGLAPTAWREAPLPR</sequence>
<feature type="binding site" evidence="3">
    <location>
        <position position="191"/>
    </location>
    <ligand>
        <name>a divalent metal cation</name>
        <dbReference type="ChEBI" id="CHEBI:60240"/>
    </ligand>
</feature>
<dbReference type="InterPro" id="IPR005511">
    <property type="entry name" value="SMP-30"/>
</dbReference>
<proteinExistence type="inferred from homology"/>
<dbReference type="GO" id="GO:0005509">
    <property type="term" value="F:calcium ion binding"/>
    <property type="evidence" value="ECO:0007669"/>
    <property type="project" value="TreeGrafter"/>
</dbReference>
<evidence type="ECO:0000259" key="4">
    <source>
        <dbReference type="Pfam" id="PF08450"/>
    </source>
</evidence>
<organism evidence="5">
    <name type="scientific">uncultured Microbacterium sp</name>
    <dbReference type="NCBI Taxonomy" id="191216"/>
    <lineage>
        <taxon>Bacteria</taxon>
        <taxon>Bacillati</taxon>
        <taxon>Actinomycetota</taxon>
        <taxon>Actinomycetes</taxon>
        <taxon>Micrococcales</taxon>
        <taxon>Microbacteriaceae</taxon>
        <taxon>Microbacterium</taxon>
        <taxon>environmental samples</taxon>
    </lineage>
</organism>
<feature type="active site" description="Proton donor/acceptor" evidence="2">
    <location>
        <position position="191"/>
    </location>
</feature>
<evidence type="ECO:0000256" key="3">
    <source>
        <dbReference type="PIRSR" id="PIRSR605511-2"/>
    </source>
</evidence>
<keyword evidence="3" id="KW-0479">Metal-binding</keyword>
<dbReference type="PANTHER" id="PTHR10907">
    <property type="entry name" value="REGUCALCIN"/>
    <property type="match status" value="1"/>
</dbReference>
<keyword evidence="3" id="KW-0862">Zinc</keyword>
<evidence type="ECO:0000313" key="5">
    <source>
        <dbReference type="EMBL" id="SBS72303.1"/>
    </source>
</evidence>
<feature type="binding site" evidence="3">
    <location>
        <position position="99"/>
    </location>
    <ligand>
        <name>substrate</name>
    </ligand>
</feature>
<dbReference type="PANTHER" id="PTHR10907:SF47">
    <property type="entry name" value="REGUCALCIN"/>
    <property type="match status" value="1"/>
</dbReference>
<dbReference type="Pfam" id="PF08450">
    <property type="entry name" value="SGL"/>
    <property type="match status" value="1"/>
</dbReference>
<dbReference type="InterPro" id="IPR011042">
    <property type="entry name" value="6-blade_b-propeller_TolB-like"/>
</dbReference>
<accession>A0A1Y5P0W6</accession>
<feature type="domain" description="SMP-30/Gluconolactonase/LRE-like region" evidence="4">
    <location>
        <begin position="11"/>
        <end position="250"/>
    </location>
</feature>
<dbReference type="GO" id="GO:0004341">
    <property type="term" value="F:gluconolactonase activity"/>
    <property type="evidence" value="ECO:0007669"/>
    <property type="project" value="UniProtKB-EC"/>
</dbReference>
<dbReference type="EMBL" id="FLQR01000006">
    <property type="protein sequence ID" value="SBS72303.1"/>
    <property type="molecule type" value="Genomic_DNA"/>
</dbReference>
<dbReference type="GO" id="GO:0019853">
    <property type="term" value="P:L-ascorbic acid biosynthetic process"/>
    <property type="evidence" value="ECO:0007669"/>
    <property type="project" value="TreeGrafter"/>
</dbReference>
<keyword evidence="5" id="KW-0378">Hydrolase</keyword>
<name>A0A1Y5P0W6_9MICO</name>
<comment type="cofactor">
    <cofactor evidence="3">
        <name>Zn(2+)</name>
        <dbReference type="ChEBI" id="CHEBI:29105"/>
    </cofactor>
    <text evidence="3">Binds 1 divalent metal cation per subunit.</text>
</comment>
<dbReference type="Gene3D" id="2.120.10.30">
    <property type="entry name" value="TolB, C-terminal domain"/>
    <property type="match status" value="1"/>
</dbReference>
<evidence type="ECO:0000256" key="1">
    <source>
        <dbReference type="ARBA" id="ARBA00008853"/>
    </source>
</evidence>
<evidence type="ECO:0000256" key="2">
    <source>
        <dbReference type="PIRSR" id="PIRSR605511-1"/>
    </source>
</evidence>
<feature type="binding site" evidence="3">
    <location>
        <position position="146"/>
    </location>
    <ligand>
        <name>a divalent metal cation</name>
        <dbReference type="ChEBI" id="CHEBI:60240"/>
    </ligand>
</feature>
<dbReference type="SUPFAM" id="SSF63829">
    <property type="entry name" value="Calcium-dependent phosphotriesterase"/>
    <property type="match status" value="1"/>
</dbReference>
<reference evidence="5" key="1">
    <citation type="submission" date="2016-03" db="EMBL/GenBank/DDBJ databases">
        <authorList>
            <person name="Ploux O."/>
        </authorList>
    </citation>
    <scope>NUCLEOTIDE SEQUENCE</scope>
    <source>
        <strain evidence="5">UC1</strain>
    </source>
</reference>
<feature type="binding site" evidence="3">
    <location>
        <position position="13"/>
    </location>
    <ligand>
        <name>a divalent metal cation</name>
        <dbReference type="ChEBI" id="CHEBI:60240"/>
    </ligand>
</feature>
<feature type="binding site" evidence="3">
    <location>
        <position position="97"/>
    </location>
    <ligand>
        <name>substrate</name>
    </ligand>
</feature>
<dbReference type="PRINTS" id="PR01790">
    <property type="entry name" value="SMP30FAMILY"/>
</dbReference>
<comment type="similarity">
    <text evidence="1">Belongs to the SMP-30/CGR1 family.</text>
</comment>
<dbReference type="RefSeq" id="WP_295575520.1">
    <property type="nucleotide sequence ID" value="NZ_FLQR01000006.1"/>
</dbReference>
<dbReference type="InterPro" id="IPR013658">
    <property type="entry name" value="SGL"/>
</dbReference>
<gene>
    <name evidence="5" type="ORF">MIPYR_20527</name>
</gene>
<dbReference type="EC" id="3.1.1.17" evidence="5"/>
<dbReference type="AlphaFoldDB" id="A0A1Y5P0W6"/>